<accession>A0A7H1NT36</accession>
<dbReference type="Pfam" id="PF02463">
    <property type="entry name" value="SMC_N"/>
    <property type="match status" value="1"/>
</dbReference>
<keyword evidence="12" id="KW-1185">Reference proteome</keyword>
<name>A0A7H1NT36_9PROT</name>
<dbReference type="Proteomes" id="UP000516349">
    <property type="component" value="Chromosome"/>
</dbReference>
<dbReference type="HAMAP" id="MF_00365">
    <property type="entry name" value="RecF"/>
    <property type="match status" value="1"/>
</dbReference>
<sequence>MQKVLQLTISDFRNYTSLKWASSEHIIILTGANGSGKTNFLEAISLLAPGKGLRQAAPEMLLRKGASRWGVYAKIQVDSDSFTVSTGNHIANLGRGRLFQLNGEPVKNRQLLAQHVTAVWITPKMDQLFSEGASGRRQFFDRLILSYNPFHGQEIIAHNHSVKQRNTFFLQNRKDEDWLTALEYSIARHAVAIAASRRQFCHMLNRSQFSTESGFPEIHLDLLCPIAEKLDYFPAVEVENWLKEALKNKRGEDLQMGSTSYGAHKADFSLSDRITGRLASISSTGQQKTLLLGLVMLHAQLIHKIEGKAPILLLDEPLVHLDSQFREKILSVIGSYPSSVFLTGNDKEPFFPLKGHASFFNIEDGFLRESERKLTNG</sequence>
<evidence type="ECO:0000256" key="9">
    <source>
        <dbReference type="HAMAP-Rule" id="MF_00365"/>
    </source>
</evidence>
<dbReference type="GO" id="GO:0005524">
    <property type="term" value="F:ATP binding"/>
    <property type="evidence" value="ECO:0007669"/>
    <property type="project" value="UniProtKB-UniRule"/>
</dbReference>
<dbReference type="NCBIfam" id="TIGR00611">
    <property type="entry name" value="recf"/>
    <property type="match status" value="1"/>
</dbReference>
<evidence type="ECO:0000256" key="2">
    <source>
        <dbReference type="ARBA" id="ARBA00008016"/>
    </source>
</evidence>
<evidence type="ECO:0000313" key="11">
    <source>
        <dbReference type="EMBL" id="QNT78946.1"/>
    </source>
</evidence>
<comment type="function">
    <text evidence="9">The RecF protein is involved in DNA metabolism; it is required for DNA replication and normal SOS inducibility. RecF binds preferentially to single-stranded, linear DNA. It also seems to bind ATP.</text>
</comment>
<evidence type="ECO:0000256" key="1">
    <source>
        <dbReference type="ARBA" id="ARBA00004496"/>
    </source>
</evidence>
<keyword evidence="5 9" id="KW-0235">DNA replication</keyword>
<keyword evidence="6 9" id="KW-0547">Nucleotide-binding</keyword>
<evidence type="ECO:0000256" key="5">
    <source>
        <dbReference type="ARBA" id="ARBA00022705"/>
    </source>
</evidence>
<protein>
    <recommendedName>
        <fullName evidence="3 9">DNA replication and repair protein RecF</fullName>
    </recommendedName>
</protein>
<dbReference type="PROSITE" id="PS00617">
    <property type="entry name" value="RECF_1"/>
    <property type="match status" value="1"/>
</dbReference>
<dbReference type="PANTHER" id="PTHR32182">
    <property type="entry name" value="DNA REPLICATION AND REPAIR PROTEIN RECF"/>
    <property type="match status" value="1"/>
</dbReference>
<dbReference type="GO" id="GO:0005737">
    <property type="term" value="C:cytoplasm"/>
    <property type="evidence" value="ECO:0007669"/>
    <property type="project" value="UniProtKB-SubCell"/>
</dbReference>
<dbReference type="InterPro" id="IPR027417">
    <property type="entry name" value="P-loop_NTPase"/>
</dbReference>
<dbReference type="InterPro" id="IPR001238">
    <property type="entry name" value="DNA-binding_RecF"/>
</dbReference>
<dbReference type="GO" id="GO:0000731">
    <property type="term" value="P:DNA synthesis involved in DNA repair"/>
    <property type="evidence" value="ECO:0007669"/>
    <property type="project" value="TreeGrafter"/>
</dbReference>
<keyword evidence="9" id="KW-0234">DNA repair</keyword>
<organism evidence="11 12">
    <name type="scientific">Entomobacter blattae</name>
    <dbReference type="NCBI Taxonomy" id="2762277"/>
    <lineage>
        <taxon>Bacteria</taxon>
        <taxon>Pseudomonadati</taxon>
        <taxon>Pseudomonadota</taxon>
        <taxon>Alphaproteobacteria</taxon>
        <taxon>Acetobacterales</taxon>
        <taxon>Acetobacteraceae</taxon>
        <taxon>Entomobacter</taxon>
    </lineage>
</organism>
<dbReference type="AlphaFoldDB" id="A0A7H1NT36"/>
<dbReference type="KEGG" id="ebla:JGUZn3_17280"/>
<dbReference type="InterPro" id="IPR018078">
    <property type="entry name" value="DNA-binding_RecF_CS"/>
</dbReference>
<feature type="domain" description="RecF/RecN/SMC N-terminal" evidence="10">
    <location>
        <begin position="5"/>
        <end position="335"/>
    </location>
</feature>
<comment type="similarity">
    <text evidence="2 9">Belongs to the RecF family.</text>
</comment>
<dbReference type="SUPFAM" id="SSF52540">
    <property type="entry name" value="P-loop containing nucleoside triphosphate hydrolases"/>
    <property type="match status" value="1"/>
</dbReference>
<keyword evidence="7 9" id="KW-0067">ATP-binding</keyword>
<dbReference type="PANTHER" id="PTHR32182:SF0">
    <property type="entry name" value="DNA REPLICATION AND REPAIR PROTEIN RECF"/>
    <property type="match status" value="1"/>
</dbReference>
<keyword evidence="4 9" id="KW-0963">Cytoplasm</keyword>
<keyword evidence="8 9" id="KW-0238">DNA-binding</keyword>
<reference evidence="11 12" key="1">
    <citation type="submission" date="2020-08" db="EMBL/GenBank/DDBJ databases">
        <title>Complete genome sequence of Entomobacter blattae G55GP.</title>
        <authorList>
            <person name="Poehlein A."/>
            <person name="Guzman J."/>
            <person name="Daniel R."/>
            <person name="Vilcinskas A."/>
        </authorList>
    </citation>
    <scope>NUCLEOTIDE SEQUENCE [LARGE SCALE GENOMIC DNA]</scope>
    <source>
        <strain evidence="11 12">G55GP</strain>
    </source>
</reference>
<keyword evidence="9" id="KW-0227">DNA damage</keyword>
<dbReference type="GO" id="GO:0006302">
    <property type="term" value="P:double-strand break repair"/>
    <property type="evidence" value="ECO:0007669"/>
    <property type="project" value="TreeGrafter"/>
</dbReference>
<dbReference type="GO" id="GO:0009432">
    <property type="term" value="P:SOS response"/>
    <property type="evidence" value="ECO:0007669"/>
    <property type="project" value="UniProtKB-UniRule"/>
</dbReference>
<dbReference type="InterPro" id="IPR042174">
    <property type="entry name" value="RecF_2"/>
</dbReference>
<evidence type="ECO:0000313" key="12">
    <source>
        <dbReference type="Proteomes" id="UP000516349"/>
    </source>
</evidence>
<dbReference type="RefSeq" id="WP_203413161.1">
    <property type="nucleotide sequence ID" value="NZ_CP060244.1"/>
</dbReference>
<dbReference type="InterPro" id="IPR003395">
    <property type="entry name" value="RecF/RecN/SMC_N"/>
</dbReference>
<keyword evidence="9" id="KW-0742">SOS response</keyword>
<dbReference type="Gene3D" id="1.20.1050.90">
    <property type="entry name" value="RecF/RecN/SMC, N-terminal domain"/>
    <property type="match status" value="1"/>
</dbReference>
<dbReference type="GO" id="GO:0006260">
    <property type="term" value="P:DNA replication"/>
    <property type="evidence" value="ECO:0007669"/>
    <property type="project" value="UniProtKB-UniRule"/>
</dbReference>
<feature type="binding site" evidence="9">
    <location>
        <begin position="31"/>
        <end position="38"/>
    </location>
    <ligand>
        <name>ATP</name>
        <dbReference type="ChEBI" id="CHEBI:30616"/>
    </ligand>
</feature>
<evidence type="ECO:0000256" key="3">
    <source>
        <dbReference type="ARBA" id="ARBA00020170"/>
    </source>
</evidence>
<dbReference type="Gene3D" id="3.40.50.300">
    <property type="entry name" value="P-loop containing nucleotide triphosphate hydrolases"/>
    <property type="match status" value="1"/>
</dbReference>
<evidence type="ECO:0000256" key="8">
    <source>
        <dbReference type="ARBA" id="ARBA00023125"/>
    </source>
</evidence>
<dbReference type="EMBL" id="CP060244">
    <property type="protein sequence ID" value="QNT78946.1"/>
    <property type="molecule type" value="Genomic_DNA"/>
</dbReference>
<evidence type="ECO:0000256" key="6">
    <source>
        <dbReference type="ARBA" id="ARBA00022741"/>
    </source>
</evidence>
<gene>
    <name evidence="9 11" type="primary">recF</name>
    <name evidence="11" type="ORF">JGUZn3_17280</name>
</gene>
<evidence type="ECO:0000256" key="4">
    <source>
        <dbReference type="ARBA" id="ARBA00022490"/>
    </source>
</evidence>
<comment type="subcellular location">
    <subcellularLocation>
        <location evidence="1 9">Cytoplasm</location>
    </subcellularLocation>
</comment>
<proteinExistence type="inferred from homology"/>
<dbReference type="GO" id="GO:0003697">
    <property type="term" value="F:single-stranded DNA binding"/>
    <property type="evidence" value="ECO:0007669"/>
    <property type="project" value="UniProtKB-UniRule"/>
</dbReference>
<evidence type="ECO:0000259" key="10">
    <source>
        <dbReference type="Pfam" id="PF02463"/>
    </source>
</evidence>
<evidence type="ECO:0000256" key="7">
    <source>
        <dbReference type="ARBA" id="ARBA00022840"/>
    </source>
</evidence>